<comment type="catalytic activity">
    <reaction evidence="13">
        <text>L-tyrosyl-[protein] + ATP = O-phospho-L-tyrosyl-[protein] + ADP + H(+)</text>
        <dbReference type="Rhea" id="RHEA:10596"/>
        <dbReference type="Rhea" id="RHEA-COMP:10136"/>
        <dbReference type="Rhea" id="RHEA-COMP:20101"/>
        <dbReference type="ChEBI" id="CHEBI:15378"/>
        <dbReference type="ChEBI" id="CHEBI:30616"/>
        <dbReference type="ChEBI" id="CHEBI:46858"/>
        <dbReference type="ChEBI" id="CHEBI:61978"/>
        <dbReference type="ChEBI" id="CHEBI:456216"/>
        <dbReference type="EC" id="2.7.10.2"/>
    </reaction>
</comment>
<dbReference type="GO" id="GO:0048468">
    <property type="term" value="P:cell development"/>
    <property type="evidence" value="ECO:0007669"/>
    <property type="project" value="UniProtKB-ARBA"/>
</dbReference>
<evidence type="ECO:0000313" key="17">
    <source>
        <dbReference type="EMBL" id="CAG6774833.1"/>
    </source>
</evidence>
<evidence type="ECO:0000256" key="2">
    <source>
        <dbReference type="ARBA" id="ARBA00011903"/>
    </source>
</evidence>
<dbReference type="EMBL" id="HBUF01596147">
    <property type="protein sequence ID" value="CAG6774833.1"/>
    <property type="molecule type" value="Transcribed_RNA"/>
</dbReference>
<dbReference type="InterPro" id="IPR000980">
    <property type="entry name" value="SH2"/>
</dbReference>
<dbReference type="GO" id="GO:0019221">
    <property type="term" value="P:cytokine-mediated signaling pathway"/>
    <property type="evidence" value="ECO:0007669"/>
    <property type="project" value="TreeGrafter"/>
</dbReference>
<dbReference type="SMART" id="SM00295">
    <property type="entry name" value="B41"/>
    <property type="match status" value="1"/>
</dbReference>
<feature type="domain" description="FERM" evidence="16">
    <location>
        <begin position="12"/>
        <end position="334"/>
    </location>
</feature>
<keyword evidence="6 14" id="KW-0547">Nucleotide-binding</keyword>
<dbReference type="GO" id="GO:0071944">
    <property type="term" value="C:cell periphery"/>
    <property type="evidence" value="ECO:0007669"/>
    <property type="project" value="UniProtKB-ARBA"/>
</dbReference>
<dbReference type="InterPro" id="IPR020635">
    <property type="entry name" value="Tyr_kinase_cat_dom"/>
</dbReference>
<dbReference type="InterPro" id="IPR000299">
    <property type="entry name" value="FERM_domain"/>
</dbReference>
<dbReference type="GO" id="GO:0009887">
    <property type="term" value="P:animal organ morphogenesis"/>
    <property type="evidence" value="ECO:0007669"/>
    <property type="project" value="UniProtKB-ARBA"/>
</dbReference>
<dbReference type="GO" id="GO:0005524">
    <property type="term" value="F:ATP binding"/>
    <property type="evidence" value="ECO:0007669"/>
    <property type="project" value="UniProtKB-UniRule"/>
</dbReference>
<dbReference type="PANTHER" id="PTHR45807">
    <property type="entry name" value="TYROSINE-PROTEIN KINASE HOPSCOTCH"/>
    <property type="match status" value="1"/>
</dbReference>
<keyword evidence="8 14" id="KW-0067">ATP-binding</keyword>
<evidence type="ECO:0000256" key="11">
    <source>
        <dbReference type="ARBA" id="ARBA00023137"/>
    </source>
</evidence>
<feature type="domain" description="Protein kinase" evidence="15">
    <location>
        <begin position="499"/>
        <end position="759"/>
    </location>
</feature>
<dbReference type="SMART" id="SM00219">
    <property type="entry name" value="TyrKc"/>
    <property type="match status" value="1"/>
</dbReference>
<dbReference type="AlphaFoldDB" id="A0A8D9AXV7"/>
<dbReference type="PRINTS" id="PR00109">
    <property type="entry name" value="TYRKINASE"/>
</dbReference>
<reference evidence="17" key="1">
    <citation type="submission" date="2021-05" db="EMBL/GenBank/DDBJ databases">
        <authorList>
            <person name="Alioto T."/>
            <person name="Alioto T."/>
            <person name="Gomez Garrido J."/>
        </authorList>
    </citation>
    <scope>NUCLEOTIDE SEQUENCE</scope>
</reference>
<dbReference type="InterPro" id="IPR019749">
    <property type="entry name" value="Band_41_domain"/>
</dbReference>
<dbReference type="GO" id="GO:0004715">
    <property type="term" value="F:non-membrane spanning protein tyrosine kinase activity"/>
    <property type="evidence" value="ECO:0007669"/>
    <property type="project" value="UniProtKB-EC"/>
</dbReference>
<dbReference type="InterPro" id="IPR036860">
    <property type="entry name" value="SH2_dom_sf"/>
</dbReference>
<dbReference type="FunFam" id="1.10.510.10:FF:001512">
    <property type="entry name" value="Receptor tyrosine-protein kinase erbB-2"/>
    <property type="match status" value="1"/>
</dbReference>
<dbReference type="SUPFAM" id="SSF55550">
    <property type="entry name" value="SH2 domain"/>
    <property type="match status" value="1"/>
</dbReference>
<dbReference type="InterPro" id="IPR051286">
    <property type="entry name" value="JAK"/>
</dbReference>
<evidence type="ECO:0000256" key="4">
    <source>
        <dbReference type="ARBA" id="ARBA00022679"/>
    </source>
</evidence>
<dbReference type="GO" id="GO:0005126">
    <property type="term" value="F:cytokine receptor binding"/>
    <property type="evidence" value="ECO:0007669"/>
    <property type="project" value="TreeGrafter"/>
</dbReference>
<dbReference type="PROSITE" id="PS50011">
    <property type="entry name" value="PROTEIN_KINASE_DOM"/>
    <property type="match status" value="2"/>
</dbReference>
<evidence type="ECO:0000256" key="12">
    <source>
        <dbReference type="ARBA" id="ARBA00051243"/>
    </source>
</evidence>
<dbReference type="GO" id="GO:0051130">
    <property type="term" value="P:positive regulation of cellular component organization"/>
    <property type="evidence" value="ECO:0007669"/>
    <property type="project" value="UniProtKB-ARBA"/>
</dbReference>
<evidence type="ECO:0000256" key="8">
    <source>
        <dbReference type="ARBA" id="ARBA00022840"/>
    </source>
</evidence>
<dbReference type="InterPro" id="IPR017441">
    <property type="entry name" value="Protein_kinase_ATP_BS"/>
</dbReference>
<dbReference type="Pfam" id="PF07714">
    <property type="entry name" value="PK_Tyr_Ser-Thr"/>
    <property type="match status" value="2"/>
</dbReference>
<dbReference type="InterPro" id="IPR000719">
    <property type="entry name" value="Prot_kinase_dom"/>
</dbReference>
<dbReference type="SUPFAM" id="SSF56112">
    <property type="entry name" value="Protein kinase-like (PK-like)"/>
    <property type="match status" value="2"/>
</dbReference>
<protein>
    <recommendedName>
        <fullName evidence="2">non-specific protein-tyrosine kinase</fullName>
        <ecNumber evidence="2">2.7.10.2</ecNumber>
    </recommendedName>
</protein>
<evidence type="ECO:0000256" key="5">
    <source>
        <dbReference type="ARBA" id="ARBA00022737"/>
    </source>
</evidence>
<dbReference type="PANTHER" id="PTHR45807:SF7">
    <property type="entry name" value="TYROSINE-PROTEIN KINASE HOPSCOTCH"/>
    <property type="match status" value="1"/>
</dbReference>
<dbReference type="EC" id="2.7.10.2" evidence="2"/>
<evidence type="ECO:0000256" key="7">
    <source>
        <dbReference type="ARBA" id="ARBA00022777"/>
    </source>
</evidence>
<dbReference type="PROSITE" id="PS50057">
    <property type="entry name" value="FERM_3"/>
    <property type="match status" value="1"/>
</dbReference>
<evidence type="ECO:0000256" key="1">
    <source>
        <dbReference type="ARBA" id="ARBA00004308"/>
    </source>
</evidence>
<dbReference type="Pfam" id="PF21990">
    <property type="entry name" value="SH2_1"/>
    <property type="match status" value="1"/>
</dbReference>
<accession>A0A8D9AXV7</accession>
<dbReference type="InterPro" id="IPR011009">
    <property type="entry name" value="Kinase-like_dom_sf"/>
</dbReference>
<keyword evidence="4" id="KW-0808">Transferase</keyword>
<dbReference type="GO" id="GO:0004714">
    <property type="term" value="F:transmembrane receptor protein tyrosine kinase activity"/>
    <property type="evidence" value="ECO:0007669"/>
    <property type="project" value="UniProtKB-EC"/>
</dbReference>
<feature type="domain" description="Protein kinase" evidence="15">
    <location>
        <begin position="839"/>
        <end position="1120"/>
    </location>
</feature>
<sequence>MTQDKDNEKVLGILHIRLLNQDIKAVPYTKTTCAESVVRTLCKELNIRPLLVPLFALKLFNTNIWLNASMQVSTQIGILEKNQPVLRIRWKINDVMKIRSLDLATYNYYFLQVRDDVFNSKIDENRKVEKYDDKVLGLVVADMYRAILEESKEFNDVIKQYKSYAPKKHMDTPLLSRVFRVKNLLSKNLQRLITSLENKNDFSQGKIDVVYVKQCYLEQFEELCPTYLSEDYKIIIEDVSGKTRNQAELRVNAYCAIYPGLSVRYDDSSKERIHLCRIEDLCFISIARHNESDQSSVEISRRNGIPIYIRMNSVDMVSLVSLLDGYYRLQVKWTYNLCTDLPSPSLQTLLHLKCHGPMSGEFSYRKLEEKRNCDKGCYILRESDTVYDEYYLDVCCKQGSKPETFKVIQNEDSLYVLQIGKLILKRIPPAPSIPDLLQSLRSPSDGSDVILPVFECIPPSEYDQSNLLLCKVEDSDATSSRQSLPSSPVCINTKNLQIFRGKRKVSKSGKTEVFPGVWKTDRKTKVDIYMKQLIAQVQEKHLSDWLTLIDRWCFLDCANTVKLFGVTLSNPVSMICESLPLGALDLYLLSNTGTVQEVDLVQAGTGLSSALWYLTEAGIVHGNIRCHNLLVSCHTEDSFVVKLSDPGLKTSYIQSELVFLPPEYRAYHSMDRARRSFSADVWAFGTTLWQIFSYGASPSSSNALTEYFYMENKMLPPPKDNTSTICREMYKIMVACWHKDPHRRKPAQVLMRDCNQIFYQVYDSRTKPKHIYETATLLSTCQENGSISSLDSYWPSECTNDTIIPDYDGSQYREDIPNYLDDDTTSIESIYDLDRKFLVILQGRIGQGFYGEVYKGLLQNKDLTERPGPEDKQTVAVKKLKAQTGIDTSLVDFRREVDIMKSVEHRNIVVMIGVIQEPEFALVMEYAPYGSLPSYINIHRDRLQPAQLIKYALDIAEGMEYLGSRNIIHRDLAARNILVAAPDLVKISDFGLAQFLGEGGFYTLKTVREMPIKWYAPEAILGTFSRASDVWSYGVTLYEIFSLGLDPELNSNGGSLPSDQGSLISDQEGFVKALESGRRLPCPDQCEYSIYMSLMKPCWEWDPVQRPTFRQLVSMLRDLVN</sequence>
<evidence type="ECO:0000256" key="3">
    <source>
        <dbReference type="ARBA" id="ARBA00022553"/>
    </source>
</evidence>
<dbReference type="GO" id="GO:0035556">
    <property type="term" value="P:intracellular signal transduction"/>
    <property type="evidence" value="ECO:0007669"/>
    <property type="project" value="InterPro"/>
</dbReference>
<dbReference type="GO" id="GO:0016020">
    <property type="term" value="C:membrane"/>
    <property type="evidence" value="ECO:0007669"/>
    <property type="project" value="InterPro"/>
</dbReference>
<dbReference type="InterPro" id="IPR008266">
    <property type="entry name" value="Tyr_kinase_AS"/>
</dbReference>
<dbReference type="InterPro" id="IPR016251">
    <property type="entry name" value="Tyr_kinase_non-rcpt_Jak/Tyk2"/>
</dbReference>
<evidence type="ECO:0000259" key="16">
    <source>
        <dbReference type="PROSITE" id="PS50057"/>
    </source>
</evidence>
<dbReference type="GO" id="GO:0030182">
    <property type="term" value="P:neuron differentiation"/>
    <property type="evidence" value="ECO:0007669"/>
    <property type="project" value="UniProtKB-ARBA"/>
</dbReference>
<dbReference type="GO" id="GO:0007259">
    <property type="term" value="P:cell surface receptor signaling pathway via JAK-STAT"/>
    <property type="evidence" value="ECO:0007669"/>
    <property type="project" value="TreeGrafter"/>
</dbReference>
<dbReference type="PRINTS" id="PR01823">
    <property type="entry name" value="JANUSKINASE"/>
</dbReference>
<dbReference type="CDD" id="cd00192">
    <property type="entry name" value="PTKc"/>
    <property type="match status" value="1"/>
</dbReference>
<keyword evidence="11" id="KW-0829">Tyrosine-protein kinase</keyword>
<dbReference type="GO" id="GO:0050793">
    <property type="term" value="P:regulation of developmental process"/>
    <property type="evidence" value="ECO:0007669"/>
    <property type="project" value="UniProtKB-ARBA"/>
</dbReference>
<keyword evidence="7 17" id="KW-0418">Kinase</keyword>
<dbReference type="GO" id="GO:0012505">
    <property type="term" value="C:endomembrane system"/>
    <property type="evidence" value="ECO:0007669"/>
    <property type="project" value="UniProtKB-SubCell"/>
</dbReference>
<dbReference type="PROSITE" id="PS00109">
    <property type="entry name" value="PROTEIN_KINASE_TYR"/>
    <property type="match status" value="1"/>
</dbReference>
<name>A0A8D9AXV7_9HEMI</name>
<keyword evidence="5" id="KW-0677">Repeat</keyword>
<keyword evidence="9" id="KW-0727">SH2 domain</keyword>
<keyword evidence="10" id="KW-0472">Membrane</keyword>
<dbReference type="GO" id="GO:0002009">
    <property type="term" value="P:morphogenesis of an epithelium"/>
    <property type="evidence" value="ECO:0007669"/>
    <property type="project" value="UniProtKB-ARBA"/>
</dbReference>
<comment type="catalytic activity">
    <reaction evidence="12">
        <text>L-tyrosyl-[protein] + ATP = O-phospho-L-tyrosyl-[protein] + ADP + H(+)</text>
        <dbReference type="Rhea" id="RHEA:10596"/>
        <dbReference type="Rhea" id="RHEA-COMP:10136"/>
        <dbReference type="Rhea" id="RHEA-COMP:20101"/>
        <dbReference type="ChEBI" id="CHEBI:15378"/>
        <dbReference type="ChEBI" id="CHEBI:30616"/>
        <dbReference type="ChEBI" id="CHEBI:46858"/>
        <dbReference type="ChEBI" id="CHEBI:61978"/>
        <dbReference type="ChEBI" id="CHEBI:456216"/>
        <dbReference type="EC" id="2.7.10.1"/>
    </reaction>
</comment>
<keyword evidence="3" id="KW-0597">Phosphoprotein</keyword>
<dbReference type="InterPro" id="IPR001245">
    <property type="entry name" value="Ser-Thr/Tyr_kinase_cat_dom"/>
</dbReference>
<dbReference type="Gene3D" id="3.30.200.20">
    <property type="entry name" value="Phosphorylase Kinase, domain 1"/>
    <property type="match status" value="1"/>
</dbReference>
<dbReference type="GO" id="GO:0005829">
    <property type="term" value="C:cytosol"/>
    <property type="evidence" value="ECO:0007669"/>
    <property type="project" value="TreeGrafter"/>
</dbReference>
<evidence type="ECO:0000256" key="10">
    <source>
        <dbReference type="ARBA" id="ARBA00023136"/>
    </source>
</evidence>
<dbReference type="PROSITE" id="PS00107">
    <property type="entry name" value="PROTEIN_KINASE_ATP"/>
    <property type="match status" value="1"/>
</dbReference>
<evidence type="ECO:0000256" key="13">
    <source>
        <dbReference type="ARBA" id="ARBA00051245"/>
    </source>
</evidence>
<dbReference type="Gene3D" id="1.10.510.10">
    <property type="entry name" value="Transferase(Phosphotransferase) domain 1"/>
    <property type="match status" value="2"/>
</dbReference>
<evidence type="ECO:0000256" key="14">
    <source>
        <dbReference type="PROSITE-ProRule" id="PRU10141"/>
    </source>
</evidence>
<feature type="binding site" evidence="14">
    <location>
        <position position="878"/>
    </location>
    <ligand>
        <name>ATP</name>
        <dbReference type="ChEBI" id="CHEBI:30616"/>
    </ligand>
</feature>
<proteinExistence type="predicted"/>
<comment type="subcellular location">
    <subcellularLocation>
        <location evidence="1">Endomembrane system</location>
    </subcellularLocation>
</comment>
<organism evidence="17">
    <name type="scientific">Cacopsylla melanoneura</name>
    <dbReference type="NCBI Taxonomy" id="428564"/>
    <lineage>
        <taxon>Eukaryota</taxon>
        <taxon>Metazoa</taxon>
        <taxon>Ecdysozoa</taxon>
        <taxon>Arthropoda</taxon>
        <taxon>Hexapoda</taxon>
        <taxon>Insecta</taxon>
        <taxon>Pterygota</taxon>
        <taxon>Neoptera</taxon>
        <taxon>Paraneoptera</taxon>
        <taxon>Hemiptera</taxon>
        <taxon>Sternorrhyncha</taxon>
        <taxon>Psylloidea</taxon>
        <taxon>Psyllidae</taxon>
        <taxon>Psyllinae</taxon>
        <taxon>Cacopsylla</taxon>
    </lineage>
</organism>
<evidence type="ECO:0000259" key="15">
    <source>
        <dbReference type="PROSITE" id="PS50011"/>
    </source>
</evidence>
<evidence type="ECO:0000256" key="6">
    <source>
        <dbReference type="ARBA" id="ARBA00022741"/>
    </source>
</evidence>
<evidence type="ECO:0000256" key="9">
    <source>
        <dbReference type="ARBA" id="ARBA00022999"/>
    </source>
</evidence>